<gene>
    <name evidence="5" type="ORF">EB796_013804</name>
</gene>
<accession>A0A7J7JPU0</accession>
<feature type="domain" description="Out at first protein BRICHOS-like" evidence="3">
    <location>
        <begin position="20"/>
        <end position="166"/>
    </location>
</feature>
<feature type="signal peptide" evidence="2">
    <location>
        <begin position="1"/>
        <end position="20"/>
    </location>
</feature>
<comment type="caution">
    <text evidence="5">The sequence shown here is derived from an EMBL/GenBank/DDBJ whole genome shotgun (WGS) entry which is preliminary data.</text>
</comment>
<dbReference type="Pfam" id="PF14941">
    <property type="entry name" value="OAF_N"/>
    <property type="match status" value="1"/>
</dbReference>
<sequence>MSFSRLVLLALVFTSTEILSEFIVNVKTQAGNVIKQSIKEDVADSSIMLEYKDWDLTKVTQVVDFKSNLNLFQIIVYGEMDLNQPPFQVLCFLSYFKTAEFIEPGAVSKLRQKKQETIRTSEDRLADIVKTANLSVRFSTAHLLSNHIQRLCSRAGDFIFTTNEDLLKAAKDSGKNYETMVSSTKPLNTIRLPVCAHTSHSSVPCACGYRFAIDWYPCSLKYCKDVVDNKPYKCGIKTCGLSRQYQFPVPKKSMCWFDNTNM</sequence>
<dbReference type="InterPro" id="IPR053897">
    <property type="entry name" value="Oaf_C"/>
</dbReference>
<keyword evidence="2" id="KW-0732">Signal</keyword>
<dbReference type="InterPro" id="IPR053894">
    <property type="entry name" value="OAF_N"/>
</dbReference>
<dbReference type="InterPro" id="IPR026315">
    <property type="entry name" value="Oaf"/>
</dbReference>
<protein>
    <submittedName>
        <fullName evidence="5">Oaf</fullName>
    </submittedName>
</protein>
<evidence type="ECO:0000313" key="5">
    <source>
        <dbReference type="EMBL" id="KAF6027903.1"/>
    </source>
</evidence>
<dbReference type="EMBL" id="VXIV02002008">
    <property type="protein sequence ID" value="KAF6027903.1"/>
    <property type="molecule type" value="Genomic_DNA"/>
</dbReference>
<dbReference type="PANTHER" id="PTHR13423:SF2">
    <property type="entry name" value="OUT AT FIRST PROTEIN HOMOLOG"/>
    <property type="match status" value="1"/>
</dbReference>
<dbReference type="OrthoDB" id="5947176at2759"/>
<reference evidence="5" key="1">
    <citation type="submission" date="2020-06" db="EMBL/GenBank/DDBJ databases">
        <title>Draft genome of Bugula neritina, a colonial animal packing powerful symbionts and potential medicines.</title>
        <authorList>
            <person name="Rayko M."/>
        </authorList>
    </citation>
    <scope>NUCLEOTIDE SEQUENCE [LARGE SCALE GENOMIC DNA]</scope>
    <source>
        <strain evidence="5">Kwan_BN1</strain>
    </source>
</reference>
<dbReference type="AlphaFoldDB" id="A0A7J7JPU0"/>
<name>A0A7J7JPU0_BUGNE</name>
<evidence type="ECO:0000259" key="3">
    <source>
        <dbReference type="Pfam" id="PF14941"/>
    </source>
</evidence>
<evidence type="ECO:0000256" key="1">
    <source>
        <dbReference type="ARBA" id="ARBA00005786"/>
    </source>
</evidence>
<dbReference type="PANTHER" id="PTHR13423">
    <property type="entry name" value="OUT AT FIRST"/>
    <property type="match status" value="1"/>
</dbReference>
<comment type="similarity">
    <text evidence="1">Belongs to the OAF family.</text>
</comment>
<evidence type="ECO:0000256" key="2">
    <source>
        <dbReference type="SAM" id="SignalP"/>
    </source>
</evidence>
<feature type="chain" id="PRO_5029890174" evidence="2">
    <location>
        <begin position="21"/>
        <end position="262"/>
    </location>
</feature>
<evidence type="ECO:0000313" key="6">
    <source>
        <dbReference type="Proteomes" id="UP000593567"/>
    </source>
</evidence>
<dbReference type="Pfam" id="PF22873">
    <property type="entry name" value="OAF_C"/>
    <property type="match status" value="1"/>
</dbReference>
<dbReference type="Proteomes" id="UP000593567">
    <property type="component" value="Unassembled WGS sequence"/>
</dbReference>
<evidence type="ECO:0000259" key="4">
    <source>
        <dbReference type="Pfam" id="PF22873"/>
    </source>
</evidence>
<proteinExistence type="inferred from homology"/>
<feature type="domain" description="Out at first C-terminal" evidence="4">
    <location>
        <begin position="195"/>
        <end position="258"/>
    </location>
</feature>
<keyword evidence="6" id="KW-1185">Reference proteome</keyword>
<organism evidence="5 6">
    <name type="scientific">Bugula neritina</name>
    <name type="common">Brown bryozoan</name>
    <name type="synonym">Sertularia neritina</name>
    <dbReference type="NCBI Taxonomy" id="10212"/>
    <lineage>
        <taxon>Eukaryota</taxon>
        <taxon>Metazoa</taxon>
        <taxon>Spiralia</taxon>
        <taxon>Lophotrochozoa</taxon>
        <taxon>Bryozoa</taxon>
        <taxon>Gymnolaemata</taxon>
        <taxon>Cheilostomatida</taxon>
        <taxon>Flustrina</taxon>
        <taxon>Buguloidea</taxon>
        <taxon>Bugulidae</taxon>
        <taxon>Bugula</taxon>
    </lineage>
</organism>